<dbReference type="SFLD" id="SFLDG01084">
    <property type="entry name" value="Uncharacterised_Radical_SAM_Su"/>
    <property type="match status" value="1"/>
</dbReference>
<dbReference type="InterPro" id="IPR006638">
    <property type="entry name" value="Elp3/MiaA/NifB-like_rSAM"/>
</dbReference>
<gene>
    <name evidence="5" type="ORF">ENM84_02080</name>
</gene>
<dbReference type="GO" id="GO:0051536">
    <property type="term" value="F:iron-sulfur cluster binding"/>
    <property type="evidence" value="ECO:0007669"/>
    <property type="project" value="UniProtKB-KW"/>
</dbReference>
<organism evidence="5">
    <name type="scientific">Ignisphaera aggregans</name>
    <dbReference type="NCBI Taxonomy" id="334771"/>
    <lineage>
        <taxon>Archaea</taxon>
        <taxon>Thermoproteota</taxon>
        <taxon>Thermoprotei</taxon>
        <taxon>Desulfurococcales</taxon>
        <taxon>Desulfurococcaceae</taxon>
        <taxon>Ignisphaera</taxon>
    </lineage>
</organism>
<comment type="caution">
    <text evidence="5">The sequence shown here is derived from an EMBL/GenBank/DDBJ whole genome shotgun (WGS) entry which is preliminary data.</text>
</comment>
<dbReference type="GO" id="GO:0003824">
    <property type="term" value="F:catalytic activity"/>
    <property type="evidence" value="ECO:0007669"/>
    <property type="project" value="InterPro"/>
</dbReference>
<keyword evidence="1" id="KW-0479">Metal-binding</keyword>
<dbReference type="Pfam" id="PF04055">
    <property type="entry name" value="Radical_SAM"/>
    <property type="match status" value="1"/>
</dbReference>
<keyword evidence="3" id="KW-0411">Iron-sulfur</keyword>
<dbReference type="SMART" id="SM00729">
    <property type="entry name" value="Elp3"/>
    <property type="match status" value="1"/>
</dbReference>
<reference evidence="5" key="1">
    <citation type="journal article" date="2020" name="mSystems">
        <title>Genome- and Community-Level Interaction Insights into Carbon Utilization and Element Cycling Functions of Hydrothermarchaeota in Hydrothermal Sediment.</title>
        <authorList>
            <person name="Zhou Z."/>
            <person name="Liu Y."/>
            <person name="Xu W."/>
            <person name="Pan J."/>
            <person name="Luo Z.H."/>
            <person name="Li M."/>
        </authorList>
    </citation>
    <scope>NUCLEOTIDE SEQUENCE [LARGE SCALE GENOMIC DNA]</scope>
    <source>
        <strain evidence="5">SpSt-1121</strain>
    </source>
</reference>
<feature type="domain" description="Radical SAM core" evidence="4">
    <location>
        <begin position="22"/>
        <end position="245"/>
    </location>
</feature>
<keyword evidence="2" id="KW-0408">Iron</keyword>
<evidence type="ECO:0000256" key="2">
    <source>
        <dbReference type="ARBA" id="ARBA00023004"/>
    </source>
</evidence>
<dbReference type="PANTHER" id="PTHR43432:SF3">
    <property type="entry name" value="SLR0285 PROTEIN"/>
    <property type="match status" value="1"/>
</dbReference>
<dbReference type="InterPro" id="IPR040086">
    <property type="entry name" value="MJ0683-like"/>
</dbReference>
<dbReference type="SUPFAM" id="SSF102114">
    <property type="entry name" value="Radical SAM enzymes"/>
    <property type="match status" value="1"/>
</dbReference>
<dbReference type="PANTHER" id="PTHR43432">
    <property type="entry name" value="SLR0285 PROTEIN"/>
    <property type="match status" value="1"/>
</dbReference>
<name>A0A7C5TJA9_9CREN</name>
<dbReference type="EMBL" id="DRZI01000080">
    <property type="protein sequence ID" value="HHP81433.1"/>
    <property type="molecule type" value="Genomic_DNA"/>
</dbReference>
<sequence length="302" mass="34565">MDVSAIKTRVIKPFDPWRSPLCTCPFKWALNPYTGCGHRCLYCYASSYIPRFFSPRIKKSILVDVYRDSTAIPRNSVVELSSSSDPFQPIDNIYSYTIKVIETLLSKGHRVLITTKGTSILLKHIDVLEKYRDRIAISITITTIDNAIARVLEPGAPPPIDRIDAVSKLSKRGLYIAVRVDPIIPGINDDINMLEKLIKMVSNAGAKQITISTYKVKPDNLKRMIKAFPDREELWRELYIDKGERIHSYIYLPQQIRYRYISQLKTTVEEQGLGFTTCREGFHQLNTENYICDGTTPLRNSK</sequence>
<protein>
    <submittedName>
        <fullName evidence="5">Radical SAM protein</fullName>
    </submittedName>
</protein>
<evidence type="ECO:0000313" key="5">
    <source>
        <dbReference type="EMBL" id="HHP81433.1"/>
    </source>
</evidence>
<accession>A0A7C5TJA9</accession>
<proteinExistence type="predicted"/>
<dbReference type="AlphaFoldDB" id="A0A7C5TJA9"/>
<dbReference type="Gene3D" id="3.80.30.30">
    <property type="match status" value="1"/>
</dbReference>
<dbReference type="GO" id="GO:0046872">
    <property type="term" value="F:metal ion binding"/>
    <property type="evidence" value="ECO:0007669"/>
    <property type="project" value="UniProtKB-KW"/>
</dbReference>
<dbReference type="CDD" id="cd01335">
    <property type="entry name" value="Radical_SAM"/>
    <property type="match status" value="1"/>
</dbReference>
<dbReference type="InterPro" id="IPR058240">
    <property type="entry name" value="rSAM_sf"/>
</dbReference>
<dbReference type="SFLD" id="SFLDS00029">
    <property type="entry name" value="Radical_SAM"/>
    <property type="match status" value="1"/>
</dbReference>
<dbReference type="InterPro" id="IPR007197">
    <property type="entry name" value="rSAM"/>
</dbReference>
<evidence type="ECO:0000256" key="3">
    <source>
        <dbReference type="ARBA" id="ARBA00023014"/>
    </source>
</evidence>
<dbReference type="PROSITE" id="PS51918">
    <property type="entry name" value="RADICAL_SAM"/>
    <property type="match status" value="1"/>
</dbReference>
<evidence type="ECO:0000256" key="1">
    <source>
        <dbReference type="ARBA" id="ARBA00022723"/>
    </source>
</evidence>
<evidence type="ECO:0000259" key="4">
    <source>
        <dbReference type="PROSITE" id="PS51918"/>
    </source>
</evidence>